<reference evidence="3" key="2">
    <citation type="submission" date="2020-09" db="EMBL/GenBank/DDBJ databases">
        <authorList>
            <person name="Sun Q."/>
            <person name="Sedlacek I."/>
        </authorList>
    </citation>
    <scope>NUCLEOTIDE SEQUENCE</scope>
    <source>
        <strain evidence="3">CCM 7217</strain>
    </source>
</reference>
<reference evidence="3" key="1">
    <citation type="journal article" date="2014" name="Int. J. Syst. Evol. Microbiol.">
        <title>Complete genome sequence of Corynebacterium casei LMG S-19264T (=DSM 44701T), isolated from a smear-ripened cheese.</title>
        <authorList>
            <consortium name="US DOE Joint Genome Institute (JGI-PGF)"/>
            <person name="Walter F."/>
            <person name="Albersmeier A."/>
            <person name="Kalinowski J."/>
            <person name="Ruckert C."/>
        </authorList>
    </citation>
    <scope>NUCLEOTIDE SEQUENCE</scope>
    <source>
        <strain evidence="3">CCM 7217</strain>
    </source>
</reference>
<organism evidence="3 4">
    <name type="scientific">Haloferax sulfurifontis</name>
    <dbReference type="NCBI Taxonomy" id="255616"/>
    <lineage>
        <taxon>Archaea</taxon>
        <taxon>Methanobacteriati</taxon>
        <taxon>Methanobacteriota</taxon>
        <taxon>Stenosarchaea group</taxon>
        <taxon>Halobacteria</taxon>
        <taxon>Halobacteriales</taxon>
        <taxon>Haloferacaceae</taxon>
        <taxon>Haloferax</taxon>
    </lineage>
</organism>
<comment type="similarity">
    <text evidence="1">Belongs to the universal stress protein A family.</text>
</comment>
<dbReference type="EMBL" id="BMCI01000008">
    <property type="protein sequence ID" value="GGC70491.1"/>
    <property type="molecule type" value="Genomic_DNA"/>
</dbReference>
<proteinExistence type="inferred from homology"/>
<evidence type="ECO:0000313" key="4">
    <source>
        <dbReference type="Proteomes" id="UP000646833"/>
    </source>
</evidence>
<evidence type="ECO:0000313" key="3">
    <source>
        <dbReference type="EMBL" id="GGC70491.1"/>
    </source>
</evidence>
<accession>A0A830ECT2</accession>
<sequence length="150" mass="16841">MAIDRVLIAVGPNDRDHTDNLLDEALSIAAPWQATVYLLHVFPREEYNKLLEQMDFEPRSGGLQPDELASRYESIRTPAHKLDEKDIEYEIRGVIGDPSTEIVRVARELNVDRIFIGGTSRSPAGKALFGDRAQQVLLNAPCPTTYVQHD</sequence>
<dbReference type="AlphaFoldDB" id="A0A830ECT2"/>
<gene>
    <name evidence="3" type="ORF">GCM10007209_35540</name>
</gene>
<comment type="caution">
    <text evidence="3">The sequence shown here is derived from an EMBL/GenBank/DDBJ whole genome shotgun (WGS) entry which is preliminary data.</text>
</comment>
<evidence type="ECO:0000256" key="1">
    <source>
        <dbReference type="ARBA" id="ARBA00008791"/>
    </source>
</evidence>
<dbReference type="PANTHER" id="PTHR46268:SF6">
    <property type="entry name" value="UNIVERSAL STRESS PROTEIN UP12"/>
    <property type="match status" value="1"/>
</dbReference>
<name>A0A830ECT2_9EURY</name>
<evidence type="ECO:0000259" key="2">
    <source>
        <dbReference type="Pfam" id="PF00582"/>
    </source>
</evidence>
<dbReference type="Gene3D" id="3.40.50.620">
    <property type="entry name" value="HUPs"/>
    <property type="match status" value="1"/>
</dbReference>
<protein>
    <submittedName>
        <fullName evidence="3">Universal stress protein UspA</fullName>
    </submittedName>
</protein>
<dbReference type="RefSeq" id="WP_188424807.1">
    <property type="nucleotide sequence ID" value="NZ_BMCI01000008.1"/>
</dbReference>
<feature type="domain" description="UspA" evidence="2">
    <location>
        <begin position="4"/>
        <end position="147"/>
    </location>
</feature>
<dbReference type="CDD" id="cd00293">
    <property type="entry name" value="USP-like"/>
    <property type="match status" value="1"/>
</dbReference>
<dbReference type="PANTHER" id="PTHR46268">
    <property type="entry name" value="STRESS RESPONSE PROTEIN NHAX"/>
    <property type="match status" value="1"/>
</dbReference>
<dbReference type="SUPFAM" id="SSF52402">
    <property type="entry name" value="Adenine nucleotide alpha hydrolases-like"/>
    <property type="match status" value="1"/>
</dbReference>
<dbReference type="InterPro" id="IPR014729">
    <property type="entry name" value="Rossmann-like_a/b/a_fold"/>
</dbReference>
<dbReference type="Proteomes" id="UP000646833">
    <property type="component" value="Unassembled WGS sequence"/>
</dbReference>
<dbReference type="Pfam" id="PF00582">
    <property type="entry name" value="Usp"/>
    <property type="match status" value="1"/>
</dbReference>
<dbReference type="InterPro" id="IPR006016">
    <property type="entry name" value="UspA"/>
</dbReference>